<sequence>MVAVLLQPGLGAGSLAIRHPRLVSVRGLSRPSGTCCLKALQLPPGSRGQQFGGHAAVGVGVALLLAARAAASSRSRRSACRRPSRRRSLRLRMASKGSEGVVLQSADTGGHQMEEAEQLLREFFGRESWRCEQQAVVKAVVQKQDVLVNWSTGAGKSLCYQLPAVLAWRRRRGVTVVVEPLISLMRDQVVNFNKLSSSSDAPRATFLGSGQSDASMDQRASEGEFCLVYVTPEKLTEGLLLGLEQLYKSGRLELLVMDEAACISLWGHDFRPSFRNMWWVREQYPQVPFMALSASMTEDMRRDISEQLCLRTPFVSTLSYFRANLDITCTHKEGFAKDMARVAQAVKLGEPMIVYTPMPSTAAKVARKLELLLQDQGVQVGVYTGATEKDERVRVQSAFDTGEVQVLVATVAFGMGIDKLEIRNIIHYGLPKCMEDYHQQIGRAGRDGLPSSCIMLFDNSDWKFWFGKLFTQGYENWDQDDLRHHLESAEHLHQLVVGHSCRHESILSYFGRDTEIQLLKSSSLCRCDVCLGRRGDWLGSVKPRDFFREARLVLEAVRVGQELTKGRGASKEAAVQLVSAHRKSARVGVPKTIIDRLWAVRDELPGCRRTKAYVREIFDMLYGDGYLTRQLTGNQDFRPFVWRMTDFGESALLWGRSVQLLPTKSIRKLEMEREERTEMEQAQRAYDSIKKQVLKRIPCYLAELRSSSSEVAPTDESDVWGCMTSISDAMKEYAVKAGESVSKRDNVEDEDIPTGMLAISQTQVAPDAITGTESCNESVCTLSTDPVSRICSDLEGDPAYDYTKLLYHVLSQHLQLTVASCDVVFDYSSHGADSQSFYKCVLQLPCLQGVTFSSGKSYSSQVVARRGAVLNALVALLQIPLPAYGAHATPTPELQYLSMVSKGGPHSKSRQSPRNVALLLACMSQYMKRPPRRGDFAHIFLSDSDEVIGVLSLCILLEACSFPLRGLTSTKVMHYMLRLCMPALSSSEPKLDTPNLEARYHTCWRVWPSICSAAQWTMTLSFVTCWSRTVFALVSFWFPLLAWSSHLQSRSGGKVKQNRVPLSMLVRNFENLKQCSAMQGISENPLYLRA</sequence>
<evidence type="ECO:0000256" key="6">
    <source>
        <dbReference type="ARBA" id="ARBA00023125"/>
    </source>
</evidence>
<dbReference type="GO" id="GO:0005737">
    <property type="term" value="C:cytoplasm"/>
    <property type="evidence" value="ECO:0007669"/>
    <property type="project" value="TreeGrafter"/>
</dbReference>
<dbReference type="InterPro" id="IPR004589">
    <property type="entry name" value="DNA_helicase_ATP-dep_RecQ"/>
</dbReference>
<dbReference type="NCBIfam" id="TIGR00614">
    <property type="entry name" value="recQ_fam"/>
    <property type="match status" value="1"/>
</dbReference>
<dbReference type="Gene3D" id="1.10.10.10">
    <property type="entry name" value="Winged helix-like DNA-binding domain superfamily/Winged helix DNA-binding domain"/>
    <property type="match status" value="1"/>
</dbReference>
<keyword evidence="5" id="KW-0067">ATP-binding</keyword>
<dbReference type="SUPFAM" id="SSF52540">
    <property type="entry name" value="P-loop containing nucleoside triphosphate hydrolases"/>
    <property type="match status" value="1"/>
</dbReference>
<evidence type="ECO:0000256" key="3">
    <source>
        <dbReference type="ARBA" id="ARBA00022801"/>
    </source>
</evidence>
<dbReference type="PANTHER" id="PTHR13710:SF105">
    <property type="entry name" value="ATP-DEPENDENT DNA HELICASE Q1"/>
    <property type="match status" value="1"/>
</dbReference>
<keyword evidence="4" id="KW-0347">Helicase</keyword>
<dbReference type="InterPro" id="IPR036388">
    <property type="entry name" value="WH-like_DNA-bd_sf"/>
</dbReference>
<name>A0A813J421_POLGL</name>
<dbReference type="PROSITE" id="PS51194">
    <property type="entry name" value="HELICASE_CTER"/>
    <property type="match status" value="1"/>
</dbReference>
<dbReference type="InterPro" id="IPR014001">
    <property type="entry name" value="Helicase_ATP-bd"/>
</dbReference>
<feature type="domain" description="Helicase ATP-binding" evidence="10">
    <location>
        <begin position="137"/>
        <end position="314"/>
    </location>
</feature>
<dbReference type="Gene3D" id="3.40.50.300">
    <property type="entry name" value="P-loop containing nucleotide triphosphate hydrolases"/>
    <property type="match status" value="2"/>
</dbReference>
<evidence type="ECO:0000256" key="9">
    <source>
        <dbReference type="ARBA" id="ARBA00034808"/>
    </source>
</evidence>
<evidence type="ECO:0000313" key="12">
    <source>
        <dbReference type="EMBL" id="CAE8662194.1"/>
    </source>
</evidence>
<dbReference type="PROSITE" id="PS51192">
    <property type="entry name" value="HELICASE_ATP_BIND_1"/>
    <property type="match status" value="1"/>
</dbReference>
<evidence type="ECO:0000313" key="13">
    <source>
        <dbReference type="Proteomes" id="UP000626109"/>
    </source>
</evidence>
<dbReference type="GO" id="GO:0043138">
    <property type="term" value="F:3'-5' DNA helicase activity"/>
    <property type="evidence" value="ECO:0007669"/>
    <property type="project" value="UniProtKB-EC"/>
</dbReference>
<keyword evidence="6" id="KW-0238">DNA-binding</keyword>
<organism evidence="12 13">
    <name type="scientific">Polarella glacialis</name>
    <name type="common">Dinoflagellate</name>
    <dbReference type="NCBI Taxonomy" id="89957"/>
    <lineage>
        <taxon>Eukaryota</taxon>
        <taxon>Sar</taxon>
        <taxon>Alveolata</taxon>
        <taxon>Dinophyceae</taxon>
        <taxon>Suessiales</taxon>
        <taxon>Suessiaceae</taxon>
        <taxon>Polarella</taxon>
    </lineage>
</organism>
<dbReference type="GO" id="GO:0009378">
    <property type="term" value="F:four-way junction helicase activity"/>
    <property type="evidence" value="ECO:0007669"/>
    <property type="project" value="TreeGrafter"/>
</dbReference>
<proteinExistence type="inferred from homology"/>
<dbReference type="PANTHER" id="PTHR13710">
    <property type="entry name" value="DNA HELICASE RECQ FAMILY MEMBER"/>
    <property type="match status" value="1"/>
</dbReference>
<dbReference type="InterPro" id="IPR027417">
    <property type="entry name" value="P-loop_NTPase"/>
</dbReference>
<dbReference type="GO" id="GO:0003677">
    <property type="term" value="F:DNA binding"/>
    <property type="evidence" value="ECO:0007669"/>
    <property type="project" value="UniProtKB-KW"/>
</dbReference>
<evidence type="ECO:0000256" key="2">
    <source>
        <dbReference type="ARBA" id="ARBA00022741"/>
    </source>
</evidence>
<evidence type="ECO:0000256" key="8">
    <source>
        <dbReference type="ARBA" id="ARBA00034617"/>
    </source>
</evidence>
<dbReference type="GO" id="GO:0005524">
    <property type="term" value="F:ATP binding"/>
    <property type="evidence" value="ECO:0007669"/>
    <property type="project" value="UniProtKB-KW"/>
</dbReference>
<dbReference type="Proteomes" id="UP000626109">
    <property type="component" value="Unassembled WGS sequence"/>
</dbReference>
<dbReference type="EC" id="5.6.2.4" evidence="9"/>
<evidence type="ECO:0000256" key="7">
    <source>
        <dbReference type="ARBA" id="ARBA00023235"/>
    </source>
</evidence>
<evidence type="ECO:0000259" key="10">
    <source>
        <dbReference type="PROSITE" id="PS51192"/>
    </source>
</evidence>
<keyword evidence="3" id="KW-0378">Hydrolase</keyword>
<dbReference type="SMART" id="SM00487">
    <property type="entry name" value="DEXDc"/>
    <property type="match status" value="1"/>
</dbReference>
<dbReference type="InterPro" id="IPR001650">
    <property type="entry name" value="Helicase_C-like"/>
</dbReference>
<keyword evidence="7" id="KW-0413">Isomerase</keyword>
<evidence type="ECO:0000256" key="5">
    <source>
        <dbReference type="ARBA" id="ARBA00022840"/>
    </source>
</evidence>
<evidence type="ECO:0000256" key="4">
    <source>
        <dbReference type="ARBA" id="ARBA00022806"/>
    </source>
</evidence>
<comment type="catalytic activity">
    <reaction evidence="8">
        <text>Couples ATP hydrolysis with the unwinding of duplex DNA by translocating in the 3'-5' direction.</text>
        <dbReference type="EC" id="5.6.2.4"/>
    </reaction>
</comment>
<dbReference type="GO" id="GO:0000724">
    <property type="term" value="P:double-strand break repair via homologous recombination"/>
    <property type="evidence" value="ECO:0007669"/>
    <property type="project" value="TreeGrafter"/>
</dbReference>
<accession>A0A813J421</accession>
<keyword evidence="2" id="KW-0547">Nucleotide-binding</keyword>
<feature type="domain" description="Helicase C-terminal" evidence="11">
    <location>
        <begin position="338"/>
        <end position="490"/>
    </location>
</feature>
<comment type="caution">
    <text evidence="12">The sequence shown here is derived from an EMBL/GenBank/DDBJ whole genome shotgun (WGS) entry which is preliminary data.</text>
</comment>
<evidence type="ECO:0000259" key="11">
    <source>
        <dbReference type="PROSITE" id="PS51194"/>
    </source>
</evidence>
<dbReference type="InterPro" id="IPR011545">
    <property type="entry name" value="DEAD/DEAH_box_helicase_dom"/>
</dbReference>
<evidence type="ECO:0000256" key="1">
    <source>
        <dbReference type="ARBA" id="ARBA00005446"/>
    </source>
</evidence>
<protein>
    <recommendedName>
        <fullName evidence="9">DNA 3'-5' helicase</fullName>
        <ecNumber evidence="9">5.6.2.4</ecNumber>
    </recommendedName>
</protein>
<dbReference type="Pfam" id="PF00271">
    <property type="entry name" value="Helicase_C"/>
    <property type="match status" value="1"/>
</dbReference>
<gene>
    <name evidence="12" type="ORF">PGLA2088_LOCUS14764</name>
</gene>
<dbReference type="AlphaFoldDB" id="A0A813J421"/>
<dbReference type="EMBL" id="CAJNNW010018006">
    <property type="protein sequence ID" value="CAE8662194.1"/>
    <property type="molecule type" value="Genomic_DNA"/>
</dbReference>
<comment type="similarity">
    <text evidence="1">Belongs to the helicase family. RecQ subfamily.</text>
</comment>
<reference evidence="12" key="1">
    <citation type="submission" date="2021-02" db="EMBL/GenBank/DDBJ databases">
        <authorList>
            <person name="Dougan E. K."/>
            <person name="Rhodes N."/>
            <person name="Thang M."/>
            <person name="Chan C."/>
        </authorList>
    </citation>
    <scope>NUCLEOTIDE SEQUENCE</scope>
</reference>
<dbReference type="GO" id="GO:0005694">
    <property type="term" value="C:chromosome"/>
    <property type="evidence" value="ECO:0007669"/>
    <property type="project" value="TreeGrafter"/>
</dbReference>
<dbReference type="GO" id="GO:0016787">
    <property type="term" value="F:hydrolase activity"/>
    <property type="evidence" value="ECO:0007669"/>
    <property type="project" value="UniProtKB-KW"/>
</dbReference>
<dbReference type="Pfam" id="PF00270">
    <property type="entry name" value="DEAD"/>
    <property type="match status" value="1"/>
</dbReference>
<dbReference type="SMART" id="SM00490">
    <property type="entry name" value="HELICc"/>
    <property type="match status" value="1"/>
</dbReference>
<dbReference type="CDD" id="cd17920">
    <property type="entry name" value="DEXHc_RecQ"/>
    <property type="match status" value="1"/>
</dbReference>